<reference evidence="2 3" key="1">
    <citation type="journal article" date="2012" name="Proc. Natl. Acad. Sci. U.S.A.">
        <title>Genome streamlining and chemical defense in a coral reef symbiosis.</title>
        <authorList>
            <person name="Kwan J.C."/>
            <person name="Donia M.S."/>
            <person name="Han A.W."/>
            <person name="Hirose E."/>
            <person name="Haygood M.G."/>
            <person name="Schmidt E.W."/>
        </authorList>
    </citation>
    <scope>NUCLEOTIDE SEQUENCE [LARGE SCALE GENOMIC DNA]</scope>
    <source>
        <strain evidence="2 3">L2</strain>
    </source>
</reference>
<accession>K7YGA2</accession>
<dbReference type="KEGG" id="thal:A1OE_442"/>
<sequence length="41" mass="4964">MIILLLSIMHELSLFYRIDYFSAIIFNYLLWITSIFIAFMS</sequence>
<keyword evidence="1" id="KW-0812">Transmembrane</keyword>
<protein>
    <submittedName>
        <fullName evidence="2">Uncharacterized protein</fullName>
    </submittedName>
</protein>
<evidence type="ECO:0000313" key="2">
    <source>
        <dbReference type="EMBL" id="AFX98635.1"/>
    </source>
</evidence>
<name>K7YGA2_9PROT</name>
<keyword evidence="3" id="KW-1185">Reference proteome</keyword>
<evidence type="ECO:0000313" key="3">
    <source>
        <dbReference type="Proteomes" id="UP000010077"/>
    </source>
</evidence>
<dbReference type="Proteomes" id="UP000010077">
    <property type="component" value="Chromosome"/>
</dbReference>
<organism evidence="2 3">
    <name type="scientific">Candidatus Endolissoclinum faulkneri L2</name>
    <dbReference type="NCBI Taxonomy" id="1193729"/>
    <lineage>
        <taxon>Bacteria</taxon>
        <taxon>Pseudomonadati</taxon>
        <taxon>Pseudomonadota</taxon>
        <taxon>Alphaproteobacteria</taxon>
        <taxon>Rhodospirillales</taxon>
        <taxon>Rhodospirillaceae</taxon>
        <taxon>Candidatus Endolissoclinum</taxon>
    </lineage>
</organism>
<gene>
    <name evidence="2" type="ORF">A1OE_442</name>
</gene>
<dbReference type="AlphaFoldDB" id="K7YGA2"/>
<evidence type="ECO:0000256" key="1">
    <source>
        <dbReference type="SAM" id="Phobius"/>
    </source>
</evidence>
<keyword evidence="1" id="KW-1133">Transmembrane helix</keyword>
<dbReference type="EMBL" id="CP003539">
    <property type="protein sequence ID" value="AFX98635.1"/>
    <property type="molecule type" value="Genomic_DNA"/>
</dbReference>
<keyword evidence="1" id="KW-0472">Membrane</keyword>
<dbReference type="HOGENOM" id="CLU_3267242_0_0_5"/>
<feature type="transmembrane region" description="Helical" evidence="1">
    <location>
        <begin position="20"/>
        <end position="40"/>
    </location>
</feature>
<proteinExistence type="predicted"/>